<gene>
    <name evidence="8" type="ORF">PSON_ATCC_30995.1.T1140132</name>
</gene>
<evidence type="ECO:0000256" key="6">
    <source>
        <dbReference type="SAM" id="Phobius"/>
    </source>
</evidence>
<dbReference type="OrthoDB" id="435182at2759"/>
<comment type="caution">
    <text evidence="8">The sequence shown here is derived from an EMBL/GenBank/DDBJ whole genome shotgun (WGS) entry which is preliminary data.</text>
</comment>
<evidence type="ECO:0000256" key="2">
    <source>
        <dbReference type="ARBA" id="ARBA00005975"/>
    </source>
</evidence>
<dbReference type="GO" id="GO:0008270">
    <property type="term" value="F:zinc ion binding"/>
    <property type="evidence" value="ECO:0007669"/>
    <property type="project" value="TreeGrafter"/>
</dbReference>
<dbReference type="PANTHER" id="PTHR23292">
    <property type="entry name" value="LIPOPOLYSACCHARIDE-INDUCED TUMOR NECROSIS FACTOR-ALPHA FACTOR"/>
    <property type="match status" value="1"/>
</dbReference>
<evidence type="ECO:0000259" key="7">
    <source>
        <dbReference type="PROSITE" id="PS51837"/>
    </source>
</evidence>
<evidence type="ECO:0000313" key="8">
    <source>
        <dbReference type="EMBL" id="CAD8117642.1"/>
    </source>
</evidence>
<dbReference type="Proteomes" id="UP000692954">
    <property type="component" value="Unassembled WGS sequence"/>
</dbReference>
<keyword evidence="6" id="KW-0812">Transmembrane</keyword>
<evidence type="ECO:0000256" key="5">
    <source>
        <dbReference type="ARBA" id="ARBA00023136"/>
    </source>
</evidence>
<evidence type="ECO:0000256" key="3">
    <source>
        <dbReference type="ARBA" id="ARBA00022723"/>
    </source>
</evidence>
<organism evidence="8 9">
    <name type="scientific">Paramecium sonneborni</name>
    <dbReference type="NCBI Taxonomy" id="65129"/>
    <lineage>
        <taxon>Eukaryota</taxon>
        <taxon>Sar</taxon>
        <taxon>Alveolata</taxon>
        <taxon>Ciliophora</taxon>
        <taxon>Intramacronucleata</taxon>
        <taxon>Oligohymenophorea</taxon>
        <taxon>Peniculida</taxon>
        <taxon>Parameciidae</taxon>
        <taxon>Paramecium</taxon>
    </lineage>
</organism>
<dbReference type="AlphaFoldDB" id="A0A8S1QRA7"/>
<keyword evidence="9" id="KW-1185">Reference proteome</keyword>
<comment type="similarity">
    <text evidence="2">Belongs to the CDIP1/LITAF family.</text>
</comment>
<proteinExistence type="inferred from homology"/>
<dbReference type="GO" id="GO:0016020">
    <property type="term" value="C:membrane"/>
    <property type="evidence" value="ECO:0007669"/>
    <property type="project" value="UniProtKB-SubCell"/>
</dbReference>
<keyword evidence="6" id="KW-1133">Transmembrane helix</keyword>
<dbReference type="Pfam" id="PF10601">
    <property type="entry name" value="zf-LITAF-like"/>
    <property type="match status" value="1"/>
</dbReference>
<evidence type="ECO:0000256" key="4">
    <source>
        <dbReference type="ARBA" id="ARBA00022833"/>
    </source>
</evidence>
<dbReference type="InterPro" id="IPR037519">
    <property type="entry name" value="LITAF_fam"/>
</dbReference>
<accession>A0A8S1QRA7</accession>
<evidence type="ECO:0000256" key="1">
    <source>
        <dbReference type="ARBA" id="ARBA00004170"/>
    </source>
</evidence>
<dbReference type="PANTHER" id="PTHR23292:SF6">
    <property type="entry name" value="FI16602P1-RELATED"/>
    <property type="match status" value="1"/>
</dbReference>
<protein>
    <recommendedName>
        <fullName evidence="7">LITAF domain-containing protein</fullName>
    </recommendedName>
</protein>
<evidence type="ECO:0000313" key="9">
    <source>
        <dbReference type="Proteomes" id="UP000692954"/>
    </source>
</evidence>
<comment type="subcellular location">
    <subcellularLocation>
        <location evidence="1">Membrane</location>
        <topology evidence="1">Peripheral membrane protein</topology>
    </subcellularLocation>
</comment>
<dbReference type="PROSITE" id="PS51837">
    <property type="entry name" value="LITAF"/>
    <property type="match status" value="1"/>
</dbReference>
<feature type="domain" description="LITAF" evidence="7">
    <location>
        <begin position="38"/>
        <end position="120"/>
    </location>
</feature>
<dbReference type="EMBL" id="CAJJDN010000114">
    <property type="protein sequence ID" value="CAD8117642.1"/>
    <property type="molecule type" value="Genomic_DNA"/>
</dbReference>
<dbReference type="InterPro" id="IPR006629">
    <property type="entry name" value="LITAF"/>
</dbReference>
<keyword evidence="3" id="KW-0479">Metal-binding</keyword>
<dbReference type="SMART" id="SM00714">
    <property type="entry name" value="LITAF"/>
    <property type="match status" value="1"/>
</dbReference>
<feature type="transmembrane region" description="Helical" evidence="6">
    <location>
        <begin position="73"/>
        <end position="96"/>
    </location>
</feature>
<keyword evidence="4" id="KW-0862">Zinc</keyword>
<keyword evidence="5 6" id="KW-0472">Membrane</keyword>
<name>A0A8S1QRA7_9CILI</name>
<reference evidence="8" key="1">
    <citation type="submission" date="2021-01" db="EMBL/GenBank/DDBJ databases">
        <authorList>
            <consortium name="Genoscope - CEA"/>
            <person name="William W."/>
        </authorList>
    </citation>
    <scope>NUCLEOTIDE SEQUENCE</scope>
</reference>
<sequence>MNPNRNQVIQYAEYSSDPLRNQQQILPNTQQQQQPILFSQVIQRNNANGCDFPADIVCPYCSRMIQTHVKYKIGVHTWIVVLLLLVLFFPLFFLPFCFLECQDKQHICPHCIQKVGYKQYKIF</sequence>